<keyword evidence="2" id="KW-0328">Glycosyltransferase</keyword>
<gene>
    <name evidence="2" type="ORF">OTG14_10860</name>
</gene>
<dbReference type="Gene3D" id="3.90.550.10">
    <property type="entry name" value="Spore Coat Polysaccharide Biosynthesis Protein SpsA, Chain A"/>
    <property type="match status" value="1"/>
</dbReference>
<dbReference type="RefSeq" id="WP_073961498.1">
    <property type="nucleotide sequence ID" value="NZ_CP129025.1"/>
</dbReference>
<reference evidence="2" key="1">
    <citation type="submission" date="2022-11" db="EMBL/GenBank/DDBJ databases">
        <title>The draft genomes of two Enterobacter strains.</title>
        <authorList>
            <person name="He Y."/>
            <person name="Wu S."/>
            <person name="Feng Y."/>
            <person name="Zong Z."/>
        </authorList>
    </citation>
    <scope>NUCLEOTIDE SEQUENCE</scope>
    <source>
        <strain evidence="2">155092</strain>
    </source>
</reference>
<keyword evidence="2" id="KW-0808">Transferase</keyword>
<organism evidence="2 3">
    <name type="scientific">Enterobacter pseudoroggenkampii</name>
    <dbReference type="NCBI Taxonomy" id="2996112"/>
    <lineage>
        <taxon>Bacteria</taxon>
        <taxon>Pseudomonadati</taxon>
        <taxon>Pseudomonadota</taxon>
        <taxon>Gammaproteobacteria</taxon>
        <taxon>Enterobacterales</taxon>
        <taxon>Enterobacteriaceae</taxon>
        <taxon>Enterobacter</taxon>
    </lineage>
</organism>
<evidence type="ECO:0000313" key="2">
    <source>
        <dbReference type="EMBL" id="MCX8303458.1"/>
    </source>
</evidence>
<dbReference type="GO" id="GO:0016757">
    <property type="term" value="F:glycosyltransferase activity"/>
    <property type="evidence" value="ECO:0007669"/>
    <property type="project" value="UniProtKB-KW"/>
</dbReference>
<protein>
    <submittedName>
        <fullName evidence="2">Glycosyltransferase</fullName>
        <ecNumber evidence="2">2.4.-.-</ecNumber>
    </submittedName>
</protein>
<evidence type="ECO:0000259" key="1">
    <source>
        <dbReference type="Pfam" id="PF00535"/>
    </source>
</evidence>
<comment type="caution">
    <text evidence="2">The sequence shown here is derived from an EMBL/GenBank/DDBJ whole genome shotgun (WGS) entry which is preliminary data.</text>
</comment>
<dbReference type="Pfam" id="PF00535">
    <property type="entry name" value="Glycos_transf_2"/>
    <property type="match status" value="1"/>
</dbReference>
<dbReference type="Proteomes" id="UP001163211">
    <property type="component" value="Unassembled WGS sequence"/>
</dbReference>
<sequence length="289" mass="33426">MLNHEEMVSIVIVTYNSADFIEETLDSCLKQTYSNIEIIVSDDNSADNTVNCCKQWNEKNNSQVKFKVITSELRAGIPANCNRGAMASSGSWIKFLGADDLLEATAIEDLMASRKSNTGIVFSRFETFGENVSTEVFPYSFTWNLIKNKSEQNSKYSDWLFLLGFSNVAPGVMISRETFDKYHGYDESYYLLEDLPLWYKLFSNNECISYCSVITVKYRIHQNQVTSSGISELLKKDLLKFNVSVRKRYKAPYVHNLIQIIANSNKRLRFLKYIDLFQWYISLYNRLCK</sequence>
<dbReference type="EMBL" id="JAPMLV010000001">
    <property type="protein sequence ID" value="MCX8303458.1"/>
    <property type="molecule type" value="Genomic_DNA"/>
</dbReference>
<feature type="domain" description="Glycosyltransferase 2-like" evidence="1">
    <location>
        <begin position="9"/>
        <end position="163"/>
    </location>
</feature>
<evidence type="ECO:0000313" key="3">
    <source>
        <dbReference type="Proteomes" id="UP001163211"/>
    </source>
</evidence>
<dbReference type="SUPFAM" id="SSF53448">
    <property type="entry name" value="Nucleotide-diphospho-sugar transferases"/>
    <property type="match status" value="1"/>
</dbReference>
<name>A0ABT3XEX8_9ENTR</name>
<dbReference type="InterPro" id="IPR029044">
    <property type="entry name" value="Nucleotide-diphossugar_trans"/>
</dbReference>
<accession>A0ABT3XEX8</accession>
<keyword evidence="3" id="KW-1185">Reference proteome</keyword>
<proteinExistence type="predicted"/>
<dbReference type="PANTHER" id="PTHR22916">
    <property type="entry name" value="GLYCOSYLTRANSFERASE"/>
    <property type="match status" value="1"/>
</dbReference>
<dbReference type="PANTHER" id="PTHR22916:SF3">
    <property type="entry name" value="UDP-GLCNAC:BETAGAL BETA-1,3-N-ACETYLGLUCOSAMINYLTRANSFERASE-LIKE PROTEIN 1"/>
    <property type="match status" value="1"/>
</dbReference>
<dbReference type="InterPro" id="IPR001173">
    <property type="entry name" value="Glyco_trans_2-like"/>
</dbReference>
<dbReference type="EC" id="2.4.-.-" evidence="2"/>